<dbReference type="InterPro" id="IPR013154">
    <property type="entry name" value="ADH-like_N"/>
</dbReference>
<proteinExistence type="predicted"/>
<comment type="caution">
    <text evidence="5">The sequence shown here is derived from an EMBL/GenBank/DDBJ whole genome shotgun (WGS) entry which is preliminary data.</text>
</comment>
<evidence type="ECO:0000313" key="5">
    <source>
        <dbReference type="EMBL" id="MBD1420897.1"/>
    </source>
</evidence>
<dbReference type="Gene3D" id="3.90.180.10">
    <property type="entry name" value="Medium-chain alcohol dehydrogenases, catalytic domain"/>
    <property type="match status" value="1"/>
</dbReference>
<dbReference type="PROSITE" id="PS00059">
    <property type="entry name" value="ADH_ZINC"/>
    <property type="match status" value="1"/>
</dbReference>
<dbReference type="Proteomes" id="UP000651112">
    <property type="component" value="Unassembled WGS sequence"/>
</dbReference>
<dbReference type="SUPFAM" id="SSF50129">
    <property type="entry name" value="GroES-like"/>
    <property type="match status" value="1"/>
</dbReference>
<name>A0ABR7XP00_9SPHI</name>
<protein>
    <submittedName>
        <fullName evidence="5">Alcohol dehydrogenase catalytic domain-containing protein</fullName>
    </submittedName>
</protein>
<dbReference type="Pfam" id="PF08240">
    <property type="entry name" value="ADH_N"/>
    <property type="match status" value="1"/>
</dbReference>
<dbReference type="RefSeq" id="WP_190312630.1">
    <property type="nucleotide sequence ID" value="NZ_JACNYL010000001.1"/>
</dbReference>
<organism evidence="5 6">
    <name type="scientific">Sphingobacterium chuzhouense</name>
    <dbReference type="NCBI Taxonomy" id="1742264"/>
    <lineage>
        <taxon>Bacteria</taxon>
        <taxon>Pseudomonadati</taxon>
        <taxon>Bacteroidota</taxon>
        <taxon>Sphingobacteriia</taxon>
        <taxon>Sphingobacteriales</taxon>
        <taxon>Sphingobacteriaceae</taxon>
        <taxon>Sphingobacterium</taxon>
    </lineage>
</organism>
<dbReference type="PANTHER" id="PTHR43401:SF2">
    <property type="entry name" value="L-THREONINE 3-DEHYDROGENASE"/>
    <property type="match status" value="1"/>
</dbReference>
<accession>A0ABR7XP00</accession>
<reference evidence="5 6" key="1">
    <citation type="submission" date="2020-08" db="EMBL/GenBank/DDBJ databases">
        <title>Sphingobacterium sp. DN00404 isolated from aquaculture water.</title>
        <authorList>
            <person name="Zhang M."/>
        </authorList>
    </citation>
    <scope>NUCLEOTIDE SEQUENCE [LARGE SCALE GENOMIC DNA]</scope>
    <source>
        <strain evidence="5 6">KCTC 42746</strain>
    </source>
</reference>
<dbReference type="InterPro" id="IPR036291">
    <property type="entry name" value="NAD(P)-bd_dom_sf"/>
</dbReference>
<gene>
    <name evidence="5" type="ORF">H8B21_04845</name>
</gene>
<dbReference type="InterPro" id="IPR011032">
    <property type="entry name" value="GroES-like_sf"/>
</dbReference>
<evidence type="ECO:0000313" key="6">
    <source>
        <dbReference type="Proteomes" id="UP000651112"/>
    </source>
</evidence>
<dbReference type="SUPFAM" id="SSF51735">
    <property type="entry name" value="NAD(P)-binding Rossmann-fold domains"/>
    <property type="match status" value="1"/>
</dbReference>
<sequence length="334" mass="35922">MTIQLPATMHALQLQGLNQLVQVRLPLPIPKPDEVLIRTMATTICTSDLHDIAQNPFGTVLPKVLGHEGAGVIVQCGADVKDLSSGMRVATHPVVPCGECAECLRGFGHLCLRMGHLGIDRPGTFAEYYVQRVDRVRELPDEVSFSLGALMEPVANCLQAISRAGNVMGKDVLVVGDGPFGNIIARLAIRAGASRVMVAGKEPFRLGMIPGVEIVDNPASGSVDIAILAVSSSTALQTCLSALRKRGRVVIFSLLQDPVSIDLFTLHVSEQEIVGCCNDEDKMDEALTCLSDPALHLSDLVTHEVPFAQWAEAFHLAKDRHDLALKVALIFNKT</sequence>
<dbReference type="InterPro" id="IPR002328">
    <property type="entry name" value="ADH_Zn_CS"/>
</dbReference>
<evidence type="ECO:0000256" key="1">
    <source>
        <dbReference type="ARBA" id="ARBA00022723"/>
    </source>
</evidence>
<keyword evidence="2" id="KW-0862">Zinc</keyword>
<keyword evidence="6" id="KW-1185">Reference proteome</keyword>
<keyword evidence="1" id="KW-0479">Metal-binding</keyword>
<keyword evidence="3" id="KW-0560">Oxidoreductase</keyword>
<dbReference type="Gene3D" id="3.40.50.720">
    <property type="entry name" value="NAD(P)-binding Rossmann-like Domain"/>
    <property type="match status" value="1"/>
</dbReference>
<dbReference type="InterPro" id="IPR050129">
    <property type="entry name" value="Zn_alcohol_dh"/>
</dbReference>
<evidence type="ECO:0000256" key="2">
    <source>
        <dbReference type="ARBA" id="ARBA00022833"/>
    </source>
</evidence>
<evidence type="ECO:0000259" key="4">
    <source>
        <dbReference type="Pfam" id="PF08240"/>
    </source>
</evidence>
<feature type="domain" description="Alcohol dehydrogenase-like N-terminal" evidence="4">
    <location>
        <begin position="31"/>
        <end position="141"/>
    </location>
</feature>
<dbReference type="PANTHER" id="PTHR43401">
    <property type="entry name" value="L-THREONINE 3-DEHYDROGENASE"/>
    <property type="match status" value="1"/>
</dbReference>
<evidence type="ECO:0000256" key="3">
    <source>
        <dbReference type="ARBA" id="ARBA00023002"/>
    </source>
</evidence>
<dbReference type="EMBL" id="JACNYL010000001">
    <property type="protein sequence ID" value="MBD1420897.1"/>
    <property type="molecule type" value="Genomic_DNA"/>
</dbReference>